<evidence type="ECO:0000313" key="4">
    <source>
        <dbReference type="Proteomes" id="UP000001935"/>
    </source>
</evidence>
<protein>
    <recommendedName>
        <fullName evidence="2">Putative zinc-finger domain-containing protein</fullName>
    </recommendedName>
</protein>
<dbReference type="Proteomes" id="UP000001935">
    <property type="component" value="Chromosome"/>
</dbReference>
<evidence type="ECO:0000259" key="2">
    <source>
        <dbReference type="Pfam" id="PF13490"/>
    </source>
</evidence>
<accession>Q2IGB3</accession>
<dbReference type="EMBL" id="CP000251">
    <property type="protein sequence ID" value="ABC83617.1"/>
    <property type="molecule type" value="Genomic_DNA"/>
</dbReference>
<keyword evidence="1" id="KW-0472">Membrane</keyword>
<gene>
    <name evidence="3" type="ordered locus">Adeh_3851</name>
</gene>
<organism evidence="3 4">
    <name type="scientific">Anaeromyxobacter dehalogenans (strain 2CP-C)</name>
    <dbReference type="NCBI Taxonomy" id="290397"/>
    <lineage>
        <taxon>Bacteria</taxon>
        <taxon>Pseudomonadati</taxon>
        <taxon>Myxococcota</taxon>
        <taxon>Myxococcia</taxon>
        <taxon>Myxococcales</taxon>
        <taxon>Cystobacterineae</taxon>
        <taxon>Anaeromyxobacteraceae</taxon>
        <taxon>Anaeromyxobacter</taxon>
    </lineage>
</organism>
<feature type="transmembrane region" description="Helical" evidence="1">
    <location>
        <begin position="94"/>
        <end position="114"/>
    </location>
</feature>
<dbReference type="HOGENOM" id="CLU_1567425_0_0_7"/>
<feature type="domain" description="Putative zinc-finger" evidence="2">
    <location>
        <begin position="4"/>
        <end position="38"/>
    </location>
</feature>
<dbReference type="RefSeq" id="WP_011422899.1">
    <property type="nucleotide sequence ID" value="NC_007760.1"/>
</dbReference>
<name>Q2IGB3_ANADE</name>
<keyword evidence="1" id="KW-1133">Transmembrane helix</keyword>
<dbReference type="AlphaFoldDB" id="Q2IGB3"/>
<keyword evidence="1" id="KW-0812">Transmembrane</keyword>
<dbReference type="InterPro" id="IPR027383">
    <property type="entry name" value="Znf_put"/>
</dbReference>
<dbReference type="KEGG" id="ade:Adeh_3851"/>
<dbReference type="Pfam" id="PF13490">
    <property type="entry name" value="zf-HC2"/>
    <property type="match status" value="1"/>
</dbReference>
<dbReference type="STRING" id="290397.Adeh_3851"/>
<evidence type="ECO:0000313" key="3">
    <source>
        <dbReference type="EMBL" id="ABC83617.1"/>
    </source>
</evidence>
<proteinExistence type="predicted"/>
<sequence>MTACRDQSLAVSLHAAGALEGPEAAALERHLSACAGCRAEAARTASLLSAARLPPPGEAELRALDGLAESTSAALAARRPAARTLRALGTGRRLALGLLALAAAAALVIVPVAVRQRLPGRAAAPAEVAEAERWQEPDLDTLWQDTEVLSLEETSSSWGGQDSAALVAYDGG</sequence>
<evidence type="ECO:0000256" key="1">
    <source>
        <dbReference type="SAM" id="Phobius"/>
    </source>
</evidence>
<reference evidence="3 4" key="1">
    <citation type="submission" date="2006-01" db="EMBL/GenBank/DDBJ databases">
        <title>Complete sequence of Anaeromyxobacter dehalogenans 2CP-C.</title>
        <authorList>
            <consortium name="US DOE Joint Genome Institute"/>
            <person name="Copeland A."/>
            <person name="Lucas S."/>
            <person name="Lapidus A."/>
            <person name="Barry K."/>
            <person name="Detter J.C."/>
            <person name="Glavina T."/>
            <person name="Hammon N."/>
            <person name="Israni S."/>
            <person name="Pitluck S."/>
            <person name="Brettin T."/>
            <person name="Bruce D."/>
            <person name="Han C."/>
            <person name="Tapia R."/>
            <person name="Gilna P."/>
            <person name="Kiss H."/>
            <person name="Schmutz J."/>
            <person name="Larimer F."/>
            <person name="Land M."/>
            <person name="Kyrpides N."/>
            <person name="Anderson I."/>
            <person name="Sanford R.A."/>
            <person name="Ritalahti K.M."/>
            <person name="Thomas H.S."/>
            <person name="Kirby J.R."/>
            <person name="Zhulin I.B."/>
            <person name="Loeffler F.E."/>
            <person name="Richardson P."/>
        </authorList>
    </citation>
    <scope>NUCLEOTIDE SEQUENCE [LARGE SCALE GENOMIC DNA]</scope>
    <source>
        <strain evidence="3 4">2CP-C</strain>
    </source>
</reference>